<dbReference type="AlphaFoldDB" id="A0A090YPW1"/>
<dbReference type="HOGENOM" id="CLU_114933_0_0_9"/>
<dbReference type="OrthoDB" id="2645267at2"/>
<dbReference type="Proteomes" id="UP000029278">
    <property type="component" value="Unassembled WGS sequence"/>
</dbReference>
<proteinExistence type="predicted"/>
<gene>
    <name evidence="1" type="ORF">DJ90_4431</name>
</gene>
<dbReference type="GeneID" id="77008937"/>
<sequence length="207" mass="23511">MKEISLCEAAIHSLSQSIAVIGPDGIVLAVNHNWAKRACQYGQTPLWDRPGINVIEYFRSAERDDPESRQLLQHILQILDGTCDYYAMEIRAVGPQGINWFLAEISPLGKTRNTPAQGMVVSCTDITRLKEREQHMEQALSHVNALRGLLPICAVCKKIKDENEIWNSIEAYLQKHAHAEFTHDICPDCIRLLYPKYSSILERQDDI</sequence>
<dbReference type="EMBL" id="JMQA01000039">
    <property type="protein sequence ID" value="KFN00869.1"/>
    <property type="molecule type" value="Genomic_DNA"/>
</dbReference>
<dbReference type="InterPro" id="IPR035965">
    <property type="entry name" value="PAS-like_dom_sf"/>
</dbReference>
<reference evidence="1 2" key="1">
    <citation type="submission" date="2014-04" db="EMBL/GenBank/DDBJ databases">
        <authorList>
            <person name="Bishop-Lilly K.A."/>
            <person name="Broomall S.M."/>
            <person name="Chain P.S."/>
            <person name="Chertkov O."/>
            <person name="Coyne S.R."/>
            <person name="Daligault H.E."/>
            <person name="Davenport K.W."/>
            <person name="Erkkila T."/>
            <person name="Frey K.G."/>
            <person name="Gibbons H.S."/>
            <person name="Gu W."/>
            <person name="Jaissle J."/>
            <person name="Johnson S.L."/>
            <person name="Koroleva G.I."/>
            <person name="Ladner J.T."/>
            <person name="Lo C.-C."/>
            <person name="Minogue T.D."/>
            <person name="Munk C."/>
            <person name="Palacios G.F."/>
            <person name="Redden C.L."/>
            <person name="Rosenzweig C.N."/>
            <person name="Scholz M.B."/>
            <person name="Teshima H."/>
            <person name="Xu Y."/>
        </authorList>
    </citation>
    <scope>NUCLEOTIDE SEQUENCE [LARGE SCALE GENOMIC DNA]</scope>
    <source>
        <strain evidence="1 2">8244</strain>
    </source>
</reference>
<dbReference type="STRING" id="44252.DJ90_4431"/>
<evidence type="ECO:0000313" key="2">
    <source>
        <dbReference type="Proteomes" id="UP000029278"/>
    </source>
</evidence>
<dbReference type="PATRIC" id="fig|44252.3.peg.4677"/>
<dbReference type="SUPFAM" id="SSF55785">
    <property type="entry name" value="PYP-like sensor domain (PAS domain)"/>
    <property type="match status" value="1"/>
</dbReference>
<comment type="caution">
    <text evidence="1">The sequence shown here is derived from an EMBL/GenBank/DDBJ whole genome shotgun (WGS) entry which is preliminary data.</text>
</comment>
<dbReference type="RefSeq" id="WP_036625159.1">
    <property type="nucleotide sequence ID" value="NZ_BGML01000002.1"/>
</dbReference>
<evidence type="ECO:0000313" key="1">
    <source>
        <dbReference type="EMBL" id="KFN00869.1"/>
    </source>
</evidence>
<name>A0A090YPW1_PAEMA</name>
<accession>A0A090YPW1</accession>
<organism evidence="1 2">
    <name type="scientific">Paenibacillus macerans</name>
    <name type="common">Bacillus macerans</name>
    <dbReference type="NCBI Taxonomy" id="44252"/>
    <lineage>
        <taxon>Bacteria</taxon>
        <taxon>Bacillati</taxon>
        <taxon>Bacillota</taxon>
        <taxon>Bacilli</taxon>
        <taxon>Bacillales</taxon>
        <taxon>Paenibacillaceae</taxon>
        <taxon>Paenibacillus</taxon>
    </lineage>
</organism>
<keyword evidence="2" id="KW-1185">Reference proteome</keyword>
<dbReference type="Gene3D" id="3.30.450.20">
    <property type="entry name" value="PAS domain"/>
    <property type="match status" value="1"/>
</dbReference>
<protein>
    <submittedName>
        <fullName evidence="1">PAS fold family protein</fullName>
    </submittedName>
</protein>